<dbReference type="InterPro" id="IPR041698">
    <property type="entry name" value="Methyltransf_25"/>
</dbReference>
<evidence type="ECO:0000256" key="1">
    <source>
        <dbReference type="ARBA" id="ARBA00022603"/>
    </source>
</evidence>
<protein>
    <submittedName>
        <fullName evidence="5">Class I SAM-dependent methyltransferase</fullName>
    </submittedName>
</protein>
<proteinExistence type="predicted"/>
<keyword evidence="6" id="KW-1185">Reference proteome</keyword>
<evidence type="ECO:0000259" key="4">
    <source>
        <dbReference type="Pfam" id="PF13649"/>
    </source>
</evidence>
<evidence type="ECO:0000256" key="3">
    <source>
        <dbReference type="ARBA" id="ARBA00022691"/>
    </source>
</evidence>
<reference evidence="5" key="1">
    <citation type="submission" date="2021-02" db="EMBL/GenBank/DDBJ databases">
        <title>Natronogracilivirga saccharolytica gen. nov. sp. nov. a new anaerobic, haloalkiliphilic carbohydrate-fermenting bacterium from soda lake and proposing of Cyclonatronumiaceae fam. nov. in the phylum Balneolaeota.</title>
        <authorList>
            <person name="Zhilina T.N."/>
            <person name="Sorokin D.Y."/>
            <person name="Zavarzina D.G."/>
            <person name="Toshchakov S.V."/>
            <person name="Kublanov I.V."/>
        </authorList>
    </citation>
    <scope>NUCLEOTIDE SEQUENCE</scope>
    <source>
        <strain evidence="5">Z-1702</strain>
    </source>
</reference>
<dbReference type="RefSeq" id="WP_210510982.1">
    <property type="nucleotide sequence ID" value="NZ_JAFIDN010000003.1"/>
</dbReference>
<dbReference type="PANTHER" id="PTHR42912">
    <property type="entry name" value="METHYLTRANSFERASE"/>
    <property type="match status" value="1"/>
</dbReference>
<organism evidence="5 6">
    <name type="scientific">Natronogracilivirga saccharolytica</name>
    <dbReference type="NCBI Taxonomy" id="2812953"/>
    <lineage>
        <taxon>Bacteria</taxon>
        <taxon>Pseudomonadati</taxon>
        <taxon>Balneolota</taxon>
        <taxon>Balneolia</taxon>
        <taxon>Balneolales</taxon>
        <taxon>Cyclonatronaceae</taxon>
        <taxon>Natronogracilivirga</taxon>
    </lineage>
</organism>
<dbReference type="CDD" id="cd02440">
    <property type="entry name" value="AdoMet_MTases"/>
    <property type="match status" value="1"/>
</dbReference>
<dbReference type="PROSITE" id="PS01184">
    <property type="entry name" value="UBIE_2"/>
    <property type="match status" value="1"/>
</dbReference>
<dbReference type="PANTHER" id="PTHR42912:SF80">
    <property type="entry name" value="METHYLTRANSFERASE DOMAIN-CONTAINING PROTEIN"/>
    <property type="match status" value="1"/>
</dbReference>
<keyword evidence="2" id="KW-0808">Transferase</keyword>
<evidence type="ECO:0000256" key="2">
    <source>
        <dbReference type="ARBA" id="ARBA00022679"/>
    </source>
</evidence>
<keyword evidence="1 5" id="KW-0489">Methyltransferase</keyword>
<dbReference type="InterPro" id="IPR029063">
    <property type="entry name" value="SAM-dependent_MTases_sf"/>
</dbReference>
<keyword evidence="3" id="KW-0949">S-adenosyl-L-methionine</keyword>
<dbReference type="InterPro" id="IPR023576">
    <property type="entry name" value="UbiE/COQ5_MeTrFase_CS"/>
</dbReference>
<gene>
    <name evidence="5" type="ORF">NATSA_05365</name>
</gene>
<feature type="domain" description="Methyltransferase" evidence="4">
    <location>
        <begin position="51"/>
        <end position="147"/>
    </location>
</feature>
<dbReference type="GO" id="GO:0032259">
    <property type="term" value="P:methylation"/>
    <property type="evidence" value="ECO:0007669"/>
    <property type="project" value="UniProtKB-KW"/>
</dbReference>
<dbReference type="Pfam" id="PF13649">
    <property type="entry name" value="Methyltransf_25"/>
    <property type="match status" value="1"/>
</dbReference>
<evidence type="ECO:0000313" key="5">
    <source>
        <dbReference type="EMBL" id="MBP3192085.1"/>
    </source>
</evidence>
<dbReference type="Proteomes" id="UP000673975">
    <property type="component" value="Unassembled WGS sequence"/>
</dbReference>
<accession>A0A8J7RHU4</accession>
<name>A0A8J7RHU4_9BACT</name>
<dbReference type="GO" id="GO:0008168">
    <property type="term" value="F:methyltransferase activity"/>
    <property type="evidence" value="ECO:0007669"/>
    <property type="project" value="UniProtKB-KW"/>
</dbReference>
<evidence type="ECO:0000313" key="6">
    <source>
        <dbReference type="Proteomes" id="UP000673975"/>
    </source>
</evidence>
<sequence>MGNQLTSNYVPAAGFSFLTRFYDPLVRITCRETYFKQRMIELAHPAQGEKILDVGCGTGTLLLQMQAYQDNLELHGLDGDARVLKIAQQKAGRSSSEISFKQAYSTNIPYPDNHFDLITNSLMIHHLNPEDKIRTFREMHRVLKPDGRLILADWGEPQNDLMRLGSLGIRLIDGFDNLKAHIQGDIPEMVYEVGFLPVNVMEYVPTVFGTLSLIRANKAL</sequence>
<dbReference type="EMBL" id="JAFIDN010000003">
    <property type="protein sequence ID" value="MBP3192085.1"/>
    <property type="molecule type" value="Genomic_DNA"/>
</dbReference>
<dbReference type="AlphaFoldDB" id="A0A8J7RHU4"/>
<dbReference type="Gene3D" id="3.40.50.150">
    <property type="entry name" value="Vaccinia Virus protein VP39"/>
    <property type="match status" value="1"/>
</dbReference>
<dbReference type="InterPro" id="IPR050508">
    <property type="entry name" value="Methyltransf_Superfamily"/>
</dbReference>
<comment type="caution">
    <text evidence="5">The sequence shown here is derived from an EMBL/GenBank/DDBJ whole genome shotgun (WGS) entry which is preliminary data.</text>
</comment>
<dbReference type="SUPFAM" id="SSF53335">
    <property type="entry name" value="S-adenosyl-L-methionine-dependent methyltransferases"/>
    <property type="match status" value="1"/>
</dbReference>